<feature type="transmembrane region" description="Helical" evidence="9">
    <location>
        <begin position="520"/>
        <end position="541"/>
    </location>
</feature>
<dbReference type="InterPro" id="IPR013525">
    <property type="entry name" value="ABC2_TM"/>
</dbReference>
<reference evidence="11" key="1">
    <citation type="submission" date="2020-11" db="EMBL/GenBank/DDBJ databases">
        <authorList>
            <person name="Tran Van P."/>
        </authorList>
    </citation>
    <scope>NUCLEOTIDE SEQUENCE</scope>
</reference>
<feature type="transmembrane region" description="Helical" evidence="9">
    <location>
        <begin position="404"/>
        <end position="423"/>
    </location>
</feature>
<evidence type="ECO:0000256" key="3">
    <source>
        <dbReference type="ARBA" id="ARBA00022448"/>
    </source>
</evidence>
<evidence type="ECO:0000256" key="7">
    <source>
        <dbReference type="ARBA" id="ARBA00022989"/>
    </source>
</evidence>
<feature type="transmembrane region" description="Helical" evidence="9">
    <location>
        <begin position="548"/>
        <end position="568"/>
    </location>
</feature>
<dbReference type="GO" id="GO:0005886">
    <property type="term" value="C:plasma membrane"/>
    <property type="evidence" value="ECO:0007669"/>
    <property type="project" value="TreeGrafter"/>
</dbReference>
<dbReference type="Proteomes" id="UP000759131">
    <property type="component" value="Unassembled WGS sequence"/>
</dbReference>
<evidence type="ECO:0000256" key="9">
    <source>
        <dbReference type="SAM" id="Phobius"/>
    </source>
</evidence>
<keyword evidence="3" id="KW-0813">Transport</keyword>
<comment type="subcellular location">
    <subcellularLocation>
        <location evidence="1">Membrane</location>
        <topology evidence="1">Multi-pass membrane protein</topology>
    </subcellularLocation>
</comment>
<evidence type="ECO:0000256" key="2">
    <source>
        <dbReference type="ARBA" id="ARBA00005814"/>
    </source>
</evidence>
<feature type="transmembrane region" description="Helical" evidence="9">
    <location>
        <begin position="606"/>
        <end position="627"/>
    </location>
</feature>
<name>A0A7R9KK29_9ACAR</name>
<evidence type="ECO:0000313" key="11">
    <source>
        <dbReference type="EMBL" id="CAD7624570.1"/>
    </source>
</evidence>
<dbReference type="EMBL" id="OC856989">
    <property type="protein sequence ID" value="CAD7624570.1"/>
    <property type="molecule type" value="Genomic_DNA"/>
</dbReference>
<dbReference type="SUPFAM" id="SSF52540">
    <property type="entry name" value="P-loop containing nucleoside triphosphate hydrolases"/>
    <property type="match status" value="1"/>
</dbReference>
<evidence type="ECO:0000256" key="5">
    <source>
        <dbReference type="ARBA" id="ARBA00022741"/>
    </source>
</evidence>
<dbReference type="Gene3D" id="3.40.50.300">
    <property type="entry name" value="P-loop containing nucleotide triphosphate hydrolases"/>
    <property type="match status" value="1"/>
</dbReference>
<feature type="domain" description="ABC transporter" evidence="10">
    <location>
        <begin position="59"/>
        <end position="323"/>
    </location>
</feature>
<comment type="similarity">
    <text evidence="2">Belongs to the ABC transporter superfamily. ABCG family. Eye pigment precursor importer (TC 3.A.1.204) subfamily.</text>
</comment>
<dbReference type="GO" id="GO:0140359">
    <property type="term" value="F:ABC-type transporter activity"/>
    <property type="evidence" value="ECO:0007669"/>
    <property type="project" value="InterPro"/>
</dbReference>
<dbReference type="SMART" id="SM00382">
    <property type="entry name" value="AAA"/>
    <property type="match status" value="1"/>
</dbReference>
<protein>
    <recommendedName>
        <fullName evidence="10">ABC transporter domain-containing protein</fullName>
    </recommendedName>
</protein>
<proteinExistence type="inferred from homology"/>
<dbReference type="PROSITE" id="PS00211">
    <property type="entry name" value="ABC_TRANSPORTER_1"/>
    <property type="match status" value="1"/>
</dbReference>
<dbReference type="InterPro" id="IPR027417">
    <property type="entry name" value="P-loop_NTPase"/>
</dbReference>
<dbReference type="InterPro" id="IPR050352">
    <property type="entry name" value="ABCG_transporters"/>
</dbReference>
<dbReference type="GO" id="GO:0016887">
    <property type="term" value="F:ATP hydrolysis activity"/>
    <property type="evidence" value="ECO:0007669"/>
    <property type="project" value="InterPro"/>
</dbReference>
<dbReference type="PANTHER" id="PTHR48041">
    <property type="entry name" value="ABC TRANSPORTER G FAMILY MEMBER 28"/>
    <property type="match status" value="1"/>
</dbReference>
<evidence type="ECO:0000256" key="4">
    <source>
        <dbReference type="ARBA" id="ARBA00022692"/>
    </source>
</evidence>
<dbReference type="InterPro" id="IPR003439">
    <property type="entry name" value="ABC_transporter-like_ATP-bd"/>
</dbReference>
<dbReference type="PANTHER" id="PTHR48041:SF78">
    <property type="entry name" value="ABC TRANSPORTER EXPRESSED IN TRACHEA, ISOFORM A"/>
    <property type="match status" value="1"/>
</dbReference>
<evidence type="ECO:0000259" key="10">
    <source>
        <dbReference type="PROSITE" id="PS50893"/>
    </source>
</evidence>
<evidence type="ECO:0000256" key="8">
    <source>
        <dbReference type="ARBA" id="ARBA00023136"/>
    </source>
</evidence>
<dbReference type="InterPro" id="IPR017871">
    <property type="entry name" value="ABC_transporter-like_CS"/>
</dbReference>
<dbReference type="InterPro" id="IPR003593">
    <property type="entry name" value="AAA+_ATPase"/>
</dbReference>
<dbReference type="PROSITE" id="PS50893">
    <property type="entry name" value="ABC_TRANSPORTER_2"/>
    <property type="match status" value="1"/>
</dbReference>
<keyword evidence="4 9" id="KW-0812">Transmembrane</keyword>
<dbReference type="Pfam" id="PF00005">
    <property type="entry name" value="ABC_tran"/>
    <property type="match status" value="1"/>
</dbReference>
<sequence>MSSADRDQSTKLLNGANGSLQEVKVIERSMNALTNNNDTIITTKTKGFELIWNKLSYSVKTYSHSLKFWHKKETHLLRDLSGSIKSGHLTAIIGPSGAGKTTLIECLAGRRRIGVTGDIIVNGVNKKVKLAYNSQSEALIPHLTVEETLLFASKLKNFQMNNLVKVRLIDDNENVYNATTFMEENILIKLPDSTYHHNLVRTLITNLGLECCANVRVGNCSGGQQKRLSIALELVSSPSILMLDEPTSGLDSVSCLQCVTLLRKLSRNEDPIAIAASIHQPTARILSCFDYLYVLSLEGHCIYNGPSTQLLQYLNRFDLTCPQYHNPADYITEIASGDHGVDVIALLADEQKKATSDDLLVESSVKITKIGRKSRKQKKSRELLKTWILFKRSLLISVRDPTDYMMRATTTAGILVLISLMYYNANIGAIDGCGKQNPAEVLNLIQNVDQVLSADPKKSTMLNFGFIFFSLIFVGFTSLMPTILTFPLEVSVFVKEYFNGWYSVGSYFMAKNMVNLLPNLVFPIIFGVASYLITAQIFVLWRYAYFCLVILIMALMADSIGFIISAIFSNNVNAATIAGAVSQIPLILFTGLLVRIQSLPDFIRPFTYLSYYRLGFETLILTIYGFGRCEPVKEIKLSDLKQTFGPDIIPVMGCINEYGILDNITHKFEKFSDDFYKTNPSLVLQGFGITEDDFYIDLAVMLAYVLIVRILAYMALSYRANSKK</sequence>
<accession>A0A7R9KK29</accession>
<gene>
    <name evidence="11" type="ORF">OSB1V03_LOCUS5013</name>
</gene>
<dbReference type="AlphaFoldDB" id="A0A7R9KK29"/>
<keyword evidence="5" id="KW-0547">Nucleotide-binding</keyword>
<keyword evidence="12" id="KW-1185">Reference proteome</keyword>
<keyword evidence="6" id="KW-0067">ATP-binding</keyword>
<dbReference type="OrthoDB" id="9989122at2759"/>
<feature type="transmembrane region" description="Helical" evidence="9">
    <location>
        <begin position="462"/>
        <end position="484"/>
    </location>
</feature>
<dbReference type="GO" id="GO:0005524">
    <property type="term" value="F:ATP binding"/>
    <property type="evidence" value="ECO:0007669"/>
    <property type="project" value="UniProtKB-KW"/>
</dbReference>
<evidence type="ECO:0000313" key="12">
    <source>
        <dbReference type="Proteomes" id="UP000759131"/>
    </source>
</evidence>
<feature type="transmembrane region" description="Helical" evidence="9">
    <location>
        <begin position="574"/>
        <end position="594"/>
    </location>
</feature>
<evidence type="ECO:0000256" key="1">
    <source>
        <dbReference type="ARBA" id="ARBA00004141"/>
    </source>
</evidence>
<dbReference type="EMBL" id="CAJPIZ010002414">
    <property type="protein sequence ID" value="CAG2105000.1"/>
    <property type="molecule type" value="Genomic_DNA"/>
</dbReference>
<keyword evidence="7 9" id="KW-1133">Transmembrane helix</keyword>
<evidence type="ECO:0000256" key="6">
    <source>
        <dbReference type="ARBA" id="ARBA00022840"/>
    </source>
</evidence>
<keyword evidence="8 9" id="KW-0472">Membrane</keyword>
<organism evidence="11">
    <name type="scientific">Medioppia subpectinata</name>
    <dbReference type="NCBI Taxonomy" id="1979941"/>
    <lineage>
        <taxon>Eukaryota</taxon>
        <taxon>Metazoa</taxon>
        <taxon>Ecdysozoa</taxon>
        <taxon>Arthropoda</taxon>
        <taxon>Chelicerata</taxon>
        <taxon>Arachnida</taxon>
        <taxon>Acari</taxon>
        <taxon>Acariformes</taxon>
        <taxon>Sarcoptiformes</taxon>
        <taxon>Oribatida</taxon>
        <taxon>Brachypylina</taxon>
        <taxon>Oppioidea</taxon>
        <taxon>Oppiidae</taxon>
        <taxon>Medioppia</taxon>
    </lineage>
</organism>
<dbReference type="Pfam" id="PF01061">
    <property type="entry name" value="ABC2_membrane"/>
    <property type="match status" value="1"/>
</dbReference>
<feature type="transmembrane region" description="Helical" evidence="9">
    <location>
        <begin position="694"/>
        <end position="716"/>
    </location>
</feature>